<dbReference type="AlphaFoldDB" id="A0A8H3FDQ0"/>
<proteinExistence type="predicted"/>
<accession>A0A8H3FDQ0</accession>
<comment type="caution">
    <text evidence="2">The sequence shown here is derived from an EMBL/GenBank/DDBJ whole genome shotgun (WGS) entry which is preliminary data.</text>
</comment>
<protein>
    <submittedName>
        <fullName evidence="2">Uncharacterized protein</fullName>
    </submittedName>
</protein>
<evidence type="ECO:0000313" key="2">
    <source>
        <dbReference type="EMBL" id="CAF9924101.1"/>
    </source>
</evidence>
<name>A0A8H3FDQ0_9LECA</name>
<evidence type="ECO:0000313" key="3">
    <source>
        <dbReference type="Proteomes" id="UP000664203"/>
    </source>
</evidence>
<sequence>MINQLRDRKFDYIGGLYFRWAVDHGPQKLDNTAELDTLLIILAVTKSPTADIESPNDVNQDESKPSASGDSAGGEDAKVVLLQSTASVTLFGRSEEVKQKNSGIEKIQVQREWFKNGPIEEDEDYGGDFAEEAPMMKRLCHDYLEILPTVFGDEEKKDSFILHNSNLNAANILEMVDVTPEWKATEYPKFCNTWSPKTQKSPQFHYTKMRAISPGTSETAGTTETLRRHFNDVMKRLTGDDAIDDTLKTKAKRDCYELLPELTGMWN</sequence>
<organism evidence="2 3">
    <name type="scientific">Alectoria fallacina</name>
    <dbReference type="NCBI Taxonomy" id="1903189"/>
    <lineage>
        <taxon>Eukaryota</taxon>
        <taxon>Fungi</taxon>
        <taxon>Dikarya</taxon>
        <taxon>Ascomycota</taxon>
        <taxon>Pezizomycotina</taxon>
        <taxon>Lecanoromycetes</taxon>
        <taxon>OSLEUM clade</taxon>
        <taxon>Lecanoromycetidae</taxon>
        <taxon>Lecanorales</taxon>
        <taxon>Lecanorineae</taxon>
        <taxon>Parmeliaceae</taxon>
        <taxon>Alectoria</taxon>
    </lineage>
</organism>
<feature type="region of interest" description="Disordered" evidence="1">
    <location>
        <begin position="50"/>
        <end position="75"/>
    </location>
</feature>
<keyword evidence="3" id="KW-1185">Reference proteome</keyword>
<dbReference type="Proteomes" id="UP000664203">
    <property type="component" value="Unassembled WGS sequence"/>
</dbReference>
<gene>
    <name evidence="2" type="ORF">ALECFALPRED_002682</name>
</gene>
<reference evidence="2" key="1">
    <citation type="submission" date="2021-03" db="EMBL/GenBank/DDBJ databases">
        <authorList>
            <person name="Tagirdzhanova G."/>
        </authorList>
    </citation>
    <scope>NUCLEOTIDE SEQUENCE</scope>
</reference>
<evidence type="ECO:0000256" key="1">
    <source>
        <dbReference type="SAM" id="MobiDB-lite"/>
    </source>
</evidence>
<dbReference type="EMBL" id="CAJPDR010000181">
    <property type="protein sequence ID" value="CAF9924101.1"/>
    <property type="molecule type" value="Genomic_DNA"/>
</dbReference>